<gene>
    <name evidence="3" type="ordered locus">HFX_6302</name>
    <name evidence="4" type="ORF">BM92_16485</name>
    <name evidence="5" type="ORF">E6P09_16405</name>
</gene>
<feature type="domain" description="DUF7344" evidence="2">
    <location>
        <begin position="10"/>
        <end position="89"/>
    </location>
</feature>
<evidence type="ECO:0000313" key="3">
    <source>
        <dbReference type="EMBL" id="AFK21424.1"/>
    </source>
</evidence>
<feature type="transmembrane region" description="Helical" evidence="1">
    <location>
        <begin position="113"/>
        <end position="132"/>
    </location>
</feature>
<accession>I3RB14</accession>
<geneLocation type="plasmid" evidence="4 7">
    <name>HMPLAS1</name>
</geneLocation>
<evidence type="ECO:0000313" key="4">
    <source>
        <dbReference type="EMBL" id="AHZ24506.1"/>
    </source>
</evidence>
<reference evidence="3 6" key="2">
    <citation type="journal article" date="2012" name="J. Bacteriol.">
        <title>Complete genome sequence of the metabolically versatile halophilic archaeon Haloferax mediterranei, a poly(3-hydroxybutyrate-co-3-hydroxyvalerate) producer.</title>
        <authorList>
            <person name="Han J."/>
            <person name="Zhang F."/>
            <person name="Hou J."/>
            <person name="Liu X."/>
            <person name="Li M."/>
            <person name="Liu H."/>
            <person name="Cai L."/>
            <person name="Zhang B."/>
            <person name="Chen Y."/>
            <person name="Zhou J."/>
            <person name="Hu S."/>
            <person name="Xiang H."/>
        </authorList>
    </citation>
    <scope>NUCLEOTIDE SEQUENCE [LARGE SCALE GENOMIC DNA]</scope>
    <source>
        <strain evidence="6">ATCC 33500 / DSM 1411 / JCM 8866 / NBRC 14739 / NCIMB 2177 / R-4</strain>
        <strain evidence="3">CGMCC 1.2087</strain>
        <plasmid evidence="6">pHM500</plasmid>
    </source>
</reference>
<dbReference type="Proteomes" id="UP000299011">
    <property type="component" value="Plasmid pHME505"/>
</dbReference>
<dbReference type="EMBL" id="CP001871">
    <property type="protein sequence ID" value="AFK21424.1"/>
    <property type="molecule type" value="Genomic_DNA"/>
</dbReference>
<organism evidence="3 6">
    <name type="scientific">Haloferax mediterranei (strain ATCC 33500 / DSM 1411 / JCM 8866 / NBRC 14739 / NCIMB 2177 / R-4)</name>
    <name type="common">Halobacterium mediterranei</name>
    <dbReference type="NCBI Taxonomy" id="523841"/>
    <lineage>
        <taxon>Archaea</taxon>
        <taxon>Methanobacteriati</taxon>
        <taxon>Methanobacteriota</taxon>
        <taxon>Stenosarchaea group</taxon>
        <taxon>Halobacteria</taxon>
        <taxon>Halobacteriales</taxon>
        <taxon>Haloferacaceae</taxon>
        <taxon>Haloferax</taxon>
    </lineage>
</organism>
<sequence>MTTLSKDELFRILSNSRRRQILYFLHRAGEPLSLKELAAMVAARENETAVEDVTDEERQRVYISLYQTHLPKLETAELIDYDEEERTVELVASVAKQGFFWMQPESRYPWNRYYAILGVLGWVLILGFWAGIPGFALLSWSLIAVLVSTVLLLMVLVQYLLEERAGMTSGAFETLVE</sequence>
<reference evidence="3" key="4">
    <citation type="submission" date="2014-05" db="EMBL/GenBank/DDBJ databases">
        <authorList>
            <person name="Wang L."/>
            <person name="Yang H."/>
            <person name="Xiang H."/>
        </authorList>
    </citation>
    <scope>NUCLEOTIDE SEQUENCE</scope>
    <source>
        <strain evidence="3">CGMCC 1.2087</strain>
        <plasmid evidence="3">pHM500</plasmid>
    </source>
</reference>
<keyword evidence="3" id="KW-0614">Plasmid</keyword>
<dbReference type="RefSeq" id="WP_014732814.1">
    <property type="nucleotide sequence ID" value="NC_017944.1"/>
</dbReference>
<geneLocation type="plasmid" evidence="5 8">
    <name>pHME505</name>
</geneLocation>
<dbReference type="Pfam" id="PF24035">
    <property type="entry name" value="DUF7344"/>
    <property type="match status" value="1"/>
</dbReference>
<dbReference type="Gene3D" id="1.10.10.10">
    <property type="entry name" value="Winged helix-like DNA-binding domain superfamily/Winged helix DNA-binding domain"/>
    <property type="match status" value="1"/>
</dbReference>
<dbReference type="InterPro" id="IPR036388">
    <property type="entry name" value="WH-like_DNA-bd_sf"/>
</dbReference>
<evidence type="ECO:0000313" key="8">
    <source>
        <dbReference type="Proteomes" id="UP000299011"/>
    </source>
</evidence>
<evidence type="ECO:0000313" key="5">
    <source>
        <dbReference type="EMBL" id="QCQ76904.1"/>
    </source>
</evidence>
<dbReference type="HOGENOM" id="CLU_093378_1_0_2"/>
<dbReference type="Proteomes" id="UP000027075">
    <property type="component" value="Plasmid HMPLAS1"/>
</dbReference>
<dbReference type="InterPro" id="IPR055768">
    <property type="entry name" value="DUF7344"/>
</dbReference>
<keyword evidence="1" id="KW-0812">Transmembrane</keyword>
<evidence type="ECO:0000313" key="6">
    <source>
        <dbReference type="Proteomes" id="UP000006469"/>
    </source>
</evidence>
<dbReference type="Proteomes" id="UP000006469">
    <property type="component" value="Plasmid pHM500"/>
</dbReference>
<dbReference type="AlphaFoldDB" id="I3RB14"/>
<dbReference type="GeneID" id="40158032"/>
<evidence type="ECO:0000256" key="1">
    <source>
        <dbReference type="SAM" id="Phobius"/>
    </source>
</evidence>
<reference evidence="5 8" key="5">
    <citation type="submission" date="2019-04" db="EMBL/GenBank/DDBJ databases">
        <title>Methylomes of two halophilic Archaea, Haloarcula marismortui and Haloferax mediterranei.</title>
        <authorList>
            <person name="DasSarma S."/>
            <person name="DasSarma P."/>
            <person name="DasSarma S."/>
            <person name="Fomenkov A."/>
            <person name="Vincze T."/>
            <person name="Anton B.P."/>
            <person name="Roberts R.J."/>
        </authorList>
    </citation>
    <scope>NUCLEOTIDE SEQUENCE [LARGE SCALE GENOMIC DNA]</scope>
    <source>
        <strain evidence="5">ATCC 33500</strain>
        <strain evidence="8">ATCC 33500 / DSM 1411 / JCM 8866 / NBRC 14739 / NCIMB 2177 / R-4</strain>
        <plasmid evidence="5 8">pHME505</plasmid>
    </source>
</reference>
<reference evidence="4 7" key="3">
    <citation type="submission" date="2014-04" db="EMBL/GenBank/DDBJ databases">
        <title>Transcriptional profiles of Haloferax mediterranei on the basis of nitrogen availability.</title>
        <authorList>
            <person name="Bautista V."/>
        </authorList>
    </citation>
    <scope>NUCLEOTIDE SEQUENCE [LARGE SCALE GENOMIC DNA]</scope>
    <source>
        <strain evidence="4">ATCC 33500</strain>
        <strain evidence="7">ATCC 33500 / DSM 1411 / JCM 8866 / NBRC 14739 / NCIMB 2177 / R-4</strain>
        <plasmid evidence="4">HMPLAS1</plasmid>
        <plasmid evidence="7">Plasmid HMPLAS1</plasmid>
    </source>
</reference>
<dbReference type="OrthoDB" id="331021at2157"/>
<protein>
    <submittedName>
        <fullName evidence="5">Transcriptional regulator</fullName>
    </submittedName>
</protein>
<dbReference type="EMBL" id="CP039140">
    <property type="protein sequence ID" value="QCQ76904.1"/>
    <property type="molecule type" value="Genomic_DNA"/>
</dbReference>
<evidence type="ECO:0000313" key="7">
    <source>
        <dbReference type="Proteomes" id="UP000027075"/>
    </source>
</evidence>
<dbReference type="KEGG" id="hme:HFX_6302"/>
<geneLocation type="plasmid" evidence="3 6">
    <name>pHM500</name>
</geneLocation>
<evidence type="ECO:0000259" key="2">
    <source>
        <dbReference type="Pfam" id="PF24035"/>
    </source>
</evidence>
<keyword evidence="1" id="KW-0472">Membrane</keyword>
<feature type="transmembrane region" description="Helical" evidence="1">
    <location>
        <begin position="138"/>
        <end position="161"/>
    </location>
</feature>
<proteinExistence type="predicted"/>
<name>I3RB14_HALMT</name>
<keyword evidence="1" id="KW-1133">Transmembrane helix</keyword>
<reference evidence="3" key="1">
    <citation type="journal article" date="2012" name="Appl. Environ. Microbiol.">
        <title>Identification of the haloarchaeal phasin (PhaP) that functions in polyhydroxyalkanoate accumulation and granule formation in Haloferax mediterranei.</title>
        <authorList>
            <person name="Cai S."/>
            <person name="Cai L."/>
            <person name="Liu H."/>
            <person name="Liu X."/>
            <person name="Han J."/>
            <person name="Zhou J."/>
            <person name="Xiang H."/>
        </authorList>
    </citation>
    <scope>NUCLEOTIDE SEQUENCE</scope>
    <source>
        <strain evidence="3">CGMCC 1.2087</strain>
    </source>
</reference>
<dbReference type="EMBL" id="CP007554">
    <property type="protein sequence ID" value="AHZ24506.1"/>
    <property type="molecule type" value="Genomic_DNA"/>
</dbReference>